<dbReference type="SMART" id="SM00906">
    <property type="entry name" value="Fungal_trans"/>
    <property type="match status" value="1"/>
</dbReference>
<dbReference type="InterPro" id="IPR007219">
    <property type="entry name" value="XnlR_reg_dom"/>
</dbReference>
<dbReference type="PANTHER" id="PTHR46910">
    <property type="entry name" value="TRANSCRIPTION FACTOR PDR1"/>
    <property type="match status" value="1"/>
</dbReference>
<proteinExistence type="predicted"/>
<dbReference type="AlphaFoldDB" id="A0A0F7TJ65"/>
<feature type="region of interest" description="Disordered" evidence="2">
    <location>
        <begin position="545"/>
        <end position="569"/>
    </location>
</feature>
<sequence>MASPSSVSTRLEENESDWQYEPRSAKRRRRASTAGASRPSPRELGFMREPQSEGSASFLGSSSGIHFIRHVYNAFARRSADLQQNRTREKSSVPGEDDRLRRGGESGHEVDAFWLPEELNFAPTAVFTFEDLVNWTRRYFENWHPCFPCLHAPTVLQAMERLARQGPQTISRLDLIIVRSLISISLGDERQAKSTASEKESIPAILVFQNVQHVMQEIQSLLAEPTTLPLLQAAFTAQLALTSLLRLNAASRVGGVITRTAFHLGLHRCPGRFSCFSNEEIGMRRRLFWSIYSLERYLSQALGIPLGIRDDDIDVCYPDAERHVTQTPTTPNDPRLRLLCHLAKFARIRGLILELRNKSILHSHAGALEASHVNGEISQWWNEVYDDANAIEDSADPESEVSATLTPYHRLLLMILRHEAIIAMNRPLLAAEKPNPDYKHALQTCIASSRSLLAALKRYMSSDSHAPLTWPSFTWTTWMACLILMYASWEGELPVATALKYAKMAVHVLENLALRGSSWPDTCIEAIKSMESALSMDLPGSHKQAIAGPLSSAGGANNNHASQVRDTQNAESDLFGQNQRRLSSRVNLTSVPYDHRGVGEYHAGSSSGITQGSEPGTSAVQRIQSRAHYDSAIFSTPGNPANDDQILNAQNSANLIFGHPVNSSAPFYPGIAGQDPLPFSDPSSLFMNDLWSVADGPWMIHAMNADSISSWDFCHLHNHSLLV</sequence>
<feature type="region of interest" description="Disordered" evidence="2">
    <location>
        <begin position="1"/>
        <end position="57"/>
    </location>
</feature>
<dbReference type="EMBL" id="CDHK01000002">
    <property type="protein sequence ID" value="CEJ56634.1"/>
    <property type="molecule type" value="Genomic_DNA"/>
</dbReference>
<feature type="compositionally biased region" description="Polar residues" evidence="2">
    <location>
        <begin position="554"/>
        <end position="569"/>
    </location>
</feature>
<dbReference type="OrthoDB" id="3266505at2759"/>
<accession>A0A0F7TJ65</accession>
<evidence type="ECO:0000256" key="2">
    <source>
        <dbReference type="SAM" id="MobiDB-lite"/>
    </source>
</evidence>
<evidence type="ECO:0000259" key="3">
    <source>
        <dbReference type="SMART" id="SM00906"/>
    </source>
</evidence>
<reference evidence="5" key="1">
    <citation type="journal article" date="2015" name="Genome Announc.">
        <title>Draft genome sequence of the fungus Penicillium brasilianum MG11.</title>
        <authorList>
            <person name="Horn F."/>
            <person name="Linde J."/>
            <person name="Mattern D.J."/>
            <person name="Walther G."/>
            <person name="Guthke R."/>
            <person name="Brakhage A.A."/>
            <person name="Valiante V."/>
        </authorList>
    </citation>
    <scope>NUCLEOTIDE SEQUENCE [LARGE SCALE GENOMIC DNA]</scope>
    <source>
        <strain evidence="5">MG11</strain>
    </source>
</reference>
<evidence type="ECO:0000313" key="4">
    <source>
        <dbReference type="EMBL" id="CEJ56634.1"/>
    </source>
</evidence>
<dbReference type="GO" id="GO:0008270">
    <property type="term" value="F:zinc ion binding"/>
    <property type="evidence" value="ECO:0007669"/>
    <property type="project" value="InterPro"/>
</dbReference>
<dbReference type="PANTHER" id="PTHR46910:SF9">
    <property type="entry name" value="MISCELLANEOUS ZN(II)2CYS6 TRANSCRIPTION FACTOR (EUROFUNG)"/>
    <property type="match status" value="1"/>
</dbReference>
<dbReference type="GO" id="GO:0006351">
    <property type="term" value="P:DNA-templated transcription"/>
    <property type="evidence" value="ECO:0007669"/>
    <property type="project" value="InterPro"/>
</dbReference>
<keyword evidence="1" id="KW-0539">Nucleus</keyword>
<dbReference type="Pfam" id="PF04082">
    <property type="entry name" value="Fungal_trans"/>
    <property type="match status" value="1"/>
</dbReference>
<dbReference type="GO" id="GO:0003700">
    <property type="term" value="F:DNA-binding transcription factor activity"/>
    <property type="evidence" value="ECO:0007669"/>
    <property type="project" value="InterPro"/>
</dbReference>
<organism evidence="4 5">
    <name type="scientific">Penicillium brasilianum</name>
    <dbReference type="NCBI Taxonomy" id="104259"/>
    <lineage>
        <taxon>Eukaryota</taxon>
        <taxon>Fungi</taxon>
        <taxon>Dikarya</taxon>
        <taxon>Ascomycota</taxon>
        <taxon>Pezizomycotina</taxon>
        <taxon>Eurotiomycetes</taxon>
        <taxon>Eurotiomycetidae</taxon>
        <taxon>Eurotiales</taxon>
        <taxon>Aspergillaceae</taxon>
        <taxon>Penicillium</taxon>
    </lineage>
</organism>
<gene>
    <name evidence="4" type="ORF">PMG11_02835</name>
</gene>
<feature type="domain" description="Xylanolytic transcriptional activator regulatory" evidence="3">
    <location>
        <begin position="250"/>
        <end position="324"/>
    </location>
</feature>
<dbReference type="Proteomes" id="UP000042958">
    <property type="component" value="Unassembled WGS sequence"/>
</dbReference>
<dbReference type="STRING" id="104259.A0A0F7TJ65"/>
<evidence type="ECO:0000313" key="5">
    <source>
        <dbReference type="Proteomes" id="UP000042958"/>
    </source>
</evidence>
<dbReference type="GO" id="GO:0003677">
    <property type="term" value="F:DNA binding"/>
    <property type="evidence" value="ECO:0007669"/>
    <property type="project" value="InterPro"/>
</dbReference>
<feature type="compositionally biased region" description="Basic and acidic residues" evidence="2">
    <location>
        <begin position="86"/>
        <end position="104"/>
    </location>
</feature>
<name>A0A0F7TJ65_PENBI</name>
<feature type="region of interest" description="Disordered" evidence="2">
    <location>
        <begin position="82"/>
        <end position="104"/>
    </location>
</feature>
<protein>
    <recommendedName>
        <fullName evidence="3">Xylanolytic transcriptional activator regulatory domain-containing protein</fullName>
    </recommendedName>
</protein>
<evidence type="ECO:0000256" key="1">
    <source>
        <dbReference type="ARBA" id="ARBA00023242"/>
    </source>
</evidence>
<dbReference type="InterPro" id="IPR050987">
    <property type="entry name" value="AtrR-like"/>
</dbReference>
<keyword evidence="5" id="KW-1185">Reference proteome</keyword>
<dbReference type="CDD" id="cd12148">
    <property type="entry name" value="fungal_TF_MHR"/>
    <property type="match status" value="1"/>
</dbReference>